<reference evidence="1 2" key="1">
    <citation type="journal article" date="2009" name="Science">
        <title>Green evolution and dynamic adaptations revealed by genomes of the marine picoeukaryotes Micromonas.</title>
        <authorList>
            <person name="Worden A.Z."/>
            <person name="Lee J.H."/>
            <person name="Mock T."/>
            <person name="Rouze P."/>
            <person name="Simmons M.P."/>
            <person name="Aerts A.L."/>
            <person name="Allen A.E."/>
            <person name="Cuvelier M.L."/>
            <person name="Derelle E."/>
            <person name="Everett M.V."/>
            <person name="Foulon E."/>
            <person name="Grimwood J."/>
            <person name="Gundlach H."/>
            <person name="Henrissat B."/>
            <person name="Napoli C."/>
            <person name="McDonald S.M."/>
            <person name="Parker M.S."/>
            <person name="Rombauts S."/>
            <person name="Salamov A."/>
            <person name="Von Dassow P."/>
            <person name="Badger J.H."/>
            <person name="Coutinho P.M."/>
            <person name="Demir E."/>
            <person name="Dubchak I."/>
            <person name="Gentemann C."/>
            <person name="Eikrem W."/>
            <person name="Gready J.E."/>
            <person name="John U."/>
            <person name="Lanier W."/>
            <person name="Lindquist E.A."/>
            <person name="Lucas S."/>
            <person name="Mayer K.F."/>
            <person name="Moreau H."/>
            <person name="Not F."/>
            <person name="Otillar R."/>
            <person name="Panaud O."/>
            <person name="Pangilinan J."/>
            <person name="Paulsen I."/>
            <person name="Piegu B."/>
            <person name="Poliakov A."/>
            <person name="Robbens S."/>
            <person name="Schmutz J."/>
            <person name="Toulza E."/>
            <person name="Wyss T."/>
            <person name="Zelensky A."/>
            <person name="Zhou K."/>
            <person name="Armbrust E.V."/>
            <person name="Bhattacharya D."/>
            <person name="Goodenough U.W."/>
            <person name="Van de Peer Y."/>
            <person name="Grigoriev I.V."/>
        </authorList>
    </citation>
    <scope>NUCLEOTIDE SEQUENCE [LARGE SCALE GENOMIC DNA]</scope>
    <source>
        <strain evidence="2">RCC299 / NOUM17</strain>
    </source>
</reference>
<dbReference type="GeneID" id="8247459"/>
<proteinExistence type="predicted"/>
<accession>C1EET4</accession>
<dbReference type="Proteomes" id="UP000002009">
    <property type="component" value="Chromosome 11"/>
</dbReference>
<gene>
    <name evidence="1" type="ORF">MICPUN_62737</name>
</gene>
<keyword evidence="2" id="KW-1185">Reference proteome</keyword>
<dbReference type="RefSeq" id="XP_002505329.1">
    <property type="nucleotide sequence ID" value="XM_002505283.1"/>
</dbReference>
<sequence length="95" mass="10749">MRGRANQLLREARVLLKKATRAALGETGEFGSLGLPKRVKNLQRKALKEAAGTAQTAPQKGWPRGYEFKFHRTTRKFRNDWIHEPEDSSAGKLAF</sequence>
<dbReference type="EMBL" id="CP001330">
    <property type="protein sequence ID" value="ACO66587.1"/>
    <property type="molecule type" value="Genomic_DNA"/>
</dbReference>
<dbReference type="InParanoid" id="C1EET4"/>
<organism evidence="1 2">
    <name type="scientific">Micromonas commoda (strain RCC299 / NOUM17 / CCMP2709)</name>
    <name type="common">Picoplanktonic green alga</name>
    <dbReference type="NCBI Taxonomy" id="296587"/>
    <lineage>
        <taxon>Eukaryota</taxon>
        <taxon>Viridiplantae</taxon>
        <taxon>Chlorophyta</taxon>
        <taxon>Mamiellophyceae</taxon>
        <taxon>Mamiellales</taxon>
        <taxon>Mamiellaceae</taxon>
        <taxon>Micromonas</taxon>
    </lineage>
</organism>
<evidence type="ECO:0000313" key="1">
    <source>
        <dbReference type="EMBL" id="ACO66587.1"/>
    </source>
</evidence>
<protein>
    <submittedName>
        <fullName evidence="1">Uncharacterized protein</fullName>
    </submittedName>
</protein>
<name>C1EET4_MICCC</name>
<dbReference type="KEGG" id="mis:MICPUN_62737"/>
<evidence type="ECO:0000313" key="2">
    <source>
        <dbReference type="Proteomes" id="UP000002009"/>
    </source>
</evidence>
<dbReference type="AlphaFoldDB" id="C1EET4"/>